<dbReference type="OrthoDB" id="1728428at2759"/>
<dbReference type="AlphaFoldDB" id="A0A8T3AT41"/>
<keyword evidence="3" id="KW-1185">Reference proteome</keyword>
<name>A0A8T3AT41_DENNO</name>
<evidence type="ECO:0000313" key="3">
    <source>
        <dbReference type="Proteomes" id="UP000829196"/>
    </source>
</evidence>
<organism evidence="2 3">
    <name type="scientific">Dendrobium nobile</name>
    <name type="common">Orchid</name>
    <dbReference type="NCBI Taxonomy" id="94219"/>
    <lineage>
        <taxon>Eukaryota</taxon>
        <taxon>Viridiplantae</taxon>
        <taxon>Streptophyta</taxon>
        <taxon>Embryophyta</taxon>
        <taxon>Tracheophyta</taxon>
        <taxon>Spermatophyta</taxon>
        <taxon>Magnoliopsida</taxon>
        <taxon>Liliopsida</taxon>
        <taxon>Asparagales</taxon>
        <taxon>Orchidaceae</taxon>
        <taxon>Epidendroideae</taxon>
        <taxon>Malaxideae</taxon>
        <taxon>Dendrobiinae</taxon>
        <taxon>Dendrobium</taxon>
    </lineage>
</organism>
<dbReference type="PROSITE" id="PS50878">
    <property type="entry name" value="RT_POL"/>
    <property type="match status" value="1"/>
</dbReference>
<dbReference type="PANTHER" id="PTHR33116">
    <property type="entry name" value="REVERSE TRANSCRIPTASE ZINC-BINDING DOMAIN-CONTAINING PROTEIN-RELATED-RELATED"/>
    <property type="match status" value="1"/>
</dbReference>
<evidence type="ECO:0000259" key="1">
    <source>
        <dbReference type="PROSITE" id="PS50878"/>
    </source>
</evidence>
<dbReference type="Pfam" id="PF00078">
    <property type="entry name" value="RVT_1"/>
    <property type="match status" value="1"/>
</dbReference>
<dbReference type="SUPFAM" id="SSF56672">
    <property type="entry name" value="DNA/RNA polymerases"/>
    <property type="match status" value="1"/>
</dbReference>
<reference evidence="2" key="1">
    <citation type="journal article" date="2022" name="Front. Genet.">
        <title>Chromosome-Scale Assembly of the Dendrobium nobile Genome Provides Insights Into the Molecular Mechanism of the Biosynthesis of the Medicinal Active Ingredient of Dendrobium.</title>
        <authorList>
            <person name="Xu Q."/>
            <person name="Niu S.-C."/>
            <person name="Li K.-L."/>
            <person name="Zheng P.-J."/>
            <person name="Zhang X.-J."/>
            <person name="Jia Y."/>
            <person name="Liu Y."/>
            <person name="Niu Y.-X."/>
            <person name="Yu L.-H."/>
            <person name="Chen D.-F."/>
            <person name="Zhang G.-Q."/>
        </authorList>
    </citation>
    <scope>NUCLEOTIDE SEQUENCE</scope>
    <source>
        <tissue evidence="2">Leaf</tissue>
    </source>
</reference>
<feature type="domain" description="Reverse transcriptase" evidence="1">
    <location>
        <begin position="1"/>
        <end position="219"/>
    </location>
</feature>
<sequence length="633" mass="72697">MVYEEQEAFIHSRSISKHCLLAQEIFHKFKLSKNKKGLMALKLDMEQAYDSMGWSTLHQVHKCYGFSTLFSNLLMECVVDVRFSIIINGRNSNWICAKSGFRQGCPLSPYLFILCSQLLSNSLEQRGKDLGIRISPRGPRITQLLYADDVFILSHVSITLAKELKKIVEEFCKWTGQRVNINKLQILFGKMVSYPLKKKITRIIGFKEVKEMKYLGVKISLGRSKVADFQELLSMVMDKSKSWGKKSLSMGGMHYVAWSEICKPRSMGGLGLQSPLLRIGSLRSRLAWTKYGDEITKDDQKLVTSTAWKIMLDGGRNLKNAIRWKVGKGNKIKGMFVQQLLTSNGDWNSELIRRAFHSEIILLIVQIQIKNVEEDNIVLLKWCLGKTFSALVYEQMLNNRYNLDDVEYFKWLRKLKLSKKVKIFWWRLGKAAIPTNLFLKNHRISLLDSCERRCQVVESYEHIMAHCKYMVEIIKKVREWGTMIPVFKSLEECLYELKMLSTSNSGIAKLYCSVIYLSWKNRNYVKHGKDALPASLVASNALFLAVSKSSPYLSSWGTNLLRESSNTWCPPPKEWIKINLDASLLTSNLGGICGVFRSHKGRLICAFGKEKIHWDVAQLEMEAILTVKNFLKS</sequence>
<dbReference type="InterPro" id="IPR026960">
    <property type="entry name" value="RVT-Znf"/>
</dbReference>
<accession>A0A8T3AT41</accession>
<dbReference type="InterPro" id="IPR000477">
    <property type="entry name" value="RT_dom"/>
</dbReference>
<dbReference type="InterPro" id="IPR043502">
    <property type="entry name" value="DNA/RNA_pol_sf"/>
</dbReference>
<dbReference type="Pfam" id="PF13966">
    <property type="entry name" value="zf-RVT"/>
    <property type="match status" value="1"/>
</dbReference>
<proteinExistence type="predicted"/>
<dbReference type="PANTHER" id="PTHR33116:SF86">
    <property type="entry name" value="REVERSE TRANSCRIPTASE DOMAIN-CONTAINING PROTEIN"/>
    <property type="match status" value="1"/>
</dbReference>
<dbReference type="CDD" id="cd01650">
    <property type="entry name" value="RT_nLTR_like"/>
    <property type="match status" value="1"/>
</dbReference>
<evidence type="ECO:0000313" key="2">
    <source>
        <dbReference type="EMBL" id="KAI0499469.1"/>
    </source>
</evidence>
<dbReference type="EMBL" id="JAGYWB010000013">
    <property type="protein sequence ID" value="KAI0499469.1"/>
    <property type="molecule type" value="Genomic_DNA"/>
</dbReference>
<gene>
    <name evidence="2" type="ORF">KFK09_017672</name>
</gene>
<dbReference type="Proteomes" id="UP000829196">
    <property type="component" value="Unassembled WGS sequence"/>
</dbReference>
<comment type="caution">
    <text evidence="2">The sequence shown here is derived from an EMBL/GenBank/DDBJ whole genome shotgun (WGS) entry which is preliminary data.</text>
</comment>
<protein>
    <recommendedName>
        <fullName evidence="1">Reverse transcriptase domain-containing protein</fullName>
    </recommendedName>
</protein>